<dbReference type="InterPro" id="IPR041682">
    <property type="entry name" value="AAA_14"/>
</dbReference>
<dbReference type="Pfam" id="PF13173">
    <property type="entry name" value="AAA_14"/>
    <property type="match status" value="1"/>
</dbReference>
<evidence type="ECO:0000313" key="4">
    <source>
        <dbReference type="Proteomes" id="UP000664034"/>
    </source>
</evidence>
<accession>A0A939GFY3</accession>
<feature type="domain" description="DUF4143" evidence="2">
    <location>
        <begin position="183"/>
        <end position="340"/>
    </location>
</feature>
<reference evidence="3" key="1">
    <citation type="submission" date="2021-03" db="EMBL/GenBank/DDBJ databases">
        <title>Fibrella sp. HMF5335 genome sequencing and assembly.</title>
        <authorList>
            <person name="Kang H."/>
            <person name="Kim H."/>
            <person name="Bae S."/>
            <person name="Joh K."/>
        </authorList>
    </citation>
    <scope>NUCLEOTIDE SEQUENCE</scope>
    <source>
        <strain evidence="3">HMF5335</strain>
    </source>
</reference>
<dbReference type="EMBL" id="JAFMYV010000002">
    <property type="protein sequence ID" value="MBO0935777.1"/>
    <property type="molecule type" value="Genomic_DNA"/>
</dbReference>
<dbReference type="Gene3D" id="3.40.50.300">
    <property type="entry name" value="P-loop containing nucleotide triphosphate hydrolases"/>
    <property type="match status" value="1"/>
</dbReference>
<proteinExistence type="predicted"/>
<dbReference type="SUPFAM" id="SSF52540">
    <property type="entry name" value="P-loop containing nucleoside triphosphate hydrolases"/>
    <property type="match status" value="1"/>
</dbReference>
<name>A0A939GFY3_9BACT</name>
<evidence type="ECO:0000259" key="1">
    <source>
        <dbReference type="Pfam" id="PF13173"/>
    </source>
</evidence>
<sequence>MIDRPVKAEVSQLLDEFPAVGILGPRQIGKTTLAEAIASVLTPDPVYLDLESPTDLAKLYEPEAYFDLHVGKLVILDEIQRVPELFTILRGVIDRRRRKGFKTGQFLILGSASLDLLKQSSESLAGRIAYKELTGITALEIAGLLPIEQDTLWLRGGFPDSLLAKTAAASFRWRLNFIGTYLERDVPQFGPRIPAVTLRRLWTMLAHNQGGQLNMAQLGANLDLSAVTTKRYIELLEDLLLIRSLRPWSGNLGKRLVKTPKVYIRDSGLTHALLNLTTLDEVLGHPVVGASWEGFVIENLLSCLPAGITPWFYRTSAGAEIDLVIDLNSDKKYAIEIKRSQSPAVSKGFHLGCEDIGATERFVVYPGKETYPMANGVTAMSLVEMMEKLAKLSA</sequence>
<keyword evidence="4" id="KW-1185">Reference proteome</keyword>
<dbReference type="PANTHER" id="PTHR43566:SF2">
    <property type="entry name" value="DUF4143 DOMAIN-CONTAINING PROTEIN"/>
    <property type="match status" value="1"/>
</dbReference>
<dbReference type="CDD" id="cd00009">
    <property type="entry name" value="AAA"/>
    <property type="match status" value="1"/>
</dbReference>
<gene>
    <name evidence="3" type="ORF">J2I47_04375</name>
</gene>
<dbReference type="AlphaFoldDB" id="A0A939GFY3"/>
<feature type="domain" description="AAA" evidence="1">
    <location>
        <begin position="18"/>
        <end position="140"/>
    </location>
</feature>
<evidence type="ECO:0000259" key="2">
    <source>
        <dbReference type="Pfam" id="PF13635"/>
    </source>
</evidence>
<dbReference type="Pfam" id="PF13635">
    <property type="entry name" value="DUF4143"/>
    <property type="match status" value="1"/>
</dbReference>
<keyword evidence="3" id="KW-0067">ATP-binding</keyword>
<keyword evidence="3" id="KW-0547">Nucleotide-binding</keyword>
<dbReference type="PANTHER" id="PTHR43566">
    <property type="entry name" value="CONSERVED PROTEIN"/>
    <property type="match status" value="1"/>
</dbReference>
<dbReference type="RefSeq" id="WP_207363341.1">
    <property type="nucleotide sequence ID" value="NZ_JAFMYV010000002.1"/>
</dbReference>
<dbReference type="InterPro" id="IPR025420">
    <property type="entry name" value="DUF4143"/>
</dbReference>
<dbReference type="InterPro" id="IPR027417">
    <property type="entry name" value="P-loop_NTPase"/>
</dbReference>
<evidence type="ECO:0000313" key="3">
    <source>
        <dbReference type="EMBL" id="MBO0935777.1"/>
    </source>
</evidence>
<dbReference type="GO" id="GO:0005524">
    <property type="term" value="F:ATP binding"/>
    <property type="evidence" value="ECO:0007669"/>
    <property type="project" value="UniProtKB-KW"/>
</dbReference>
<organism evidence="3 4">
    <name type="scientific">Fibrella rubiginis</name>
    <dbReference type="NCBI Taxonomy" id="2817060"/>
    <lineage>
        <taxon>Bacteria</taxon>
        <taxon>Pseudomonadati</taxon>
        <taxon>Bacteroidota</taxon>
        <taxon>Cytophagia</taxon>
        <taxon>Cytophagales</taxon>
        <taxon>Spirosomataceae</taxon>
        <taxon>Fibrella</taxon>
    </lineage>
</organism>
<dbReference type="Proteomes" id="UP000664034">
    <property type="component" value="Unassembled WGS sequence"/>
</dbReference>
<protein>
    <submittedName>
        <fullName evidence="3">ATP-binding protein</fullName>
    </submittedName>
</protein>
<comment type="caution">
    <text evidence="3">The sequence shown here is derived from an EMBL/GenBank/DDBJ whole genome shotgun (WGS) entry which is preliminary data.</text>
</comment>